<keyword evidence="1" id="KW-1133">Transmembrane helix</keyword>
<name>A0A6C0F808_9ZZZZ</name>
<keyword evidence="1" id="KW-0812">Transmembrane</keyword>
<evidence type="ECO:0000256" key="1">
    <source>
        <dbReference type="SAM" id="Phobius"/>
    </source>
</evidence>
<proteinExistence type="predicted"/>
<sequence length="60" mass="7393">MYCLFVKKQIKMKQKTKTRKRKSPLPFFSCMYFVKIYINRIFFIQYSGICKRLIVFTLLI</sequence>
<dbReference type="AlphaFoldDB" id="A0A6C0F808"/>
<organism evidence="2">
    <name type="scientific">viral metagenome</name>
    <dbReference type="NCBI Taxonomy" id="1070528"/>
    <lineage>
        <taxon>unclassified sequences</taxon>
        <taxon>metagenomes</taxon>
        <taxon>organismal metagenomes</taxon>
    </lineage>
</organism>
<protein>
    <submittedName>
        <fullName evidence="2">Uncharacterized protein</fullName>
    </submittedName>
</protein>
<reference evidence="2" key="1">
    <citation type="journal article" date="2020" name="Nature">
        <title>Giant virus diversity and host interactions through global metagenomics.</title>
        <authorList>
            <person name="Schulz F."/>
            <person name="Roux S."/>
            <person name="Paez-Espino D."/>
            <person name="Jungbluth S."/>
            <person name="Walsh D.A."/>
            <person name="Denef V.J."/>
            <person name="McMahon K.D."/>
            <person name="Konstantinidis K.T."/>
            <person name="Eloe-Fadrosh E.A."/>
            <person name="Kyrpides N.C."/>
            <person name="Woyke T."/>
        </authorList>
    </citation>
    <scope>NUCLEOTIDE SEQUENCE</scope>
    <source>
        <strain evidence="2">GVMAG-S-ERX556049-19</strain>
    </source>
</reference>
<accession>A0A6C0F808</accession>
<evidence type="ECO:0000313" key="2">
    <source>
        <dbReference type="EMBL" id="QHT37966.1"/>
    </source>
</evidence>
<keyword evidence="1" id="KW-0472">Membrane</keyword>
<feature type="transmembrane region" description="Helical" evidence="1">
    <location>
        <begin position="25"/>
        <end position="43"/>
    </location>
</feature>
<dbReference type="EMBL" id="MN738823">
    <property type="protein sequence ID" value="QHT37966.1"/>
    <property type="molecule type" value="Genomic_DNA"/>
</dbReference>